<accession>A0A238WB68</accession>
<sequence length="82" mass="9160">MVLKSLLRTFTASVSVSKIMLSFIAAPIRNLFLKFSFSEVVSLIAYFSFFSVLQLIQSVIKINSEKVLAVCTMLLVYGGYLL</sequence>
<dbReference type="AlphaFoldDB" id="A0A238WB68"/>
<name>A0A238WB68_9FLAO</name>
<reference evidence="1 2" key="1">
    <citation type="submission" date="2017-06" db="EMBL/GenBank/DDBJ databases">
        <authorList>
            <person name="Kim H.J."/>
            <person name="Triplett B.A."/>
        </authorList>
    </citation>
    <scope>NUCLEOTIDE SEQUENCE [LARGE SCALE GENOMIC DNA]</scope>
    <source>
        <strain evidence="1 2">DSM 29150</strain>
    </source>
</reference>
<keyword evidence="2" id="KW-1185">Reference proteome</keyword>
<evidence type="ECO:0000313" key="1">
    <source>
        <dbReference type="EMBL" id="SNR43463.1"/>
    </source>
</evidence>
<dbReference type="Proteomes" id="UP000198384">
    <property type="component" value="Unassembled WGS sequence"/>
</dbReference>
<protein>
    <submittedName>
        <fullName evidence="1">Uncharacterized protein</fullName>
    </submittedName>
</protein>
<organism evidence="1 2">
    <name type="scientific">Lutibacter agarilyticus</name>
    <dbReference type="NCBI Taxonomy" id="1109740"/>
    <lineage>
        <taxon>Bacteria</taxon>
        <taxon>Pseudomonadati</taxon>
        <taxon>Bacteroidota</taxon>
        <taxon>Flavobacteriia</taxon>
        <taxon>Flavobacteriales</taxon>
        <taxon>Flavobacteriaceae</taxon>
        <taxon>Lutibacter</taxon>
    </lineage>
</organism>
<gene>
    <name evidence="1" type="ORF">SAMN06265371_1035</name>
</gene>
<evidence type="ECO:0000313" key="2">
    <source>
        <dbReference type="Proteomes" id="UP000198384"/>
    </source>
</evidence>
<proteinExistence type="predicted"/>
<dbReference type="EMBL" id="FZNT01000003">
    <property type="protein sequence ID" value="SNR43463.1"/>
    <property type="molecule type" value="Genomic_DNA"/>
</dbReference>